<dbReference type="EMBL" id="LWCA01000076">
    <property type="protein sequence ID" value="OAF71150.1"/>
    <property type="molecule type" value="Genomic_DNA"/>
</dbReference>
<name>A0A177BAE6_9BILA</name>
<reference evidence="1 2" key="1">
    <citation type="submission" date="2016-04" db="EMBL/GenBank/DDBJ databases">
        <title>The genome of Intoshia linei affirms orthonectids as highly simplified spiralians.</title>
        <authorList>
            <person name="Mikhailov K.V."/>
            <person name="Slusarev G.S."/>
            <person name="Nikitin M.A."/>
            <person name="Logacheva M.D."/>
            <person name="Penin A."/>
            <person name="Aleoshin V."/>
            <person name="Panchin Y.V."/>
        </authorList>
    </citation>
    <scope>NUCLEOTIDE SEQUENCE [LARGE SCALE GENOMIC DNA]</scope>
    <source>
        <strain evidence="1">Intl2013</strain>
        <tissue evidence="1">Whole animal</tissue>
    </source>
</reference>
<protein>
    <submittedName>
        <fullName evidence="1">Uncharacterized protein</fullName>
    </submittedName>
</protein>
<comment type="caution">
    <text evidence="1">The sequence shown here is derived from an EMBL/GenBank/DDBJ whole genome shotgun (WGS) entry which is preliminary data.</text>
</comment>
<proteinExistence type="predicted"/>
<evidence type="ECO:0000313" key="1">
    <source>
        <dbReference type="EMBL" id="OAF71150.1"/>
    </source>
</evidence>
<sequence length="58" mass="7183">MIYKSNNSDNEEIFKKKVEFDNRNYVDRMKYNYDKRVQKSKSYHIDNYISKKPIKAKE</sequence>
<gene>
    <name evidence="1" type="ORF">A3Q56_01038</name>
</gene>
<organism evidence="1 2">
    <name type="scientific">Intoshia linei</name>
    <dbReference type="NCBI Taxonomy" id="1819745"/>
    <lineage>
        <taxon>Eukaryota</taxon>
        <taxon>Metazoa</taxon>
        <taxon>Spiralia</taxon>
        <taxon>Lophotrochozoa</taxon>
        <taxon>Mesozoa</taxon>
        <taxon>Orthonectida</taxon>
        <taxon>Rhopaluridae</taxon>
        <taxon>Intoshia</taxon>
    </lineage>
</organism>
<dbReference type="AlphaFoldDB" id="A0A177BAE6"/>
<dbReference type="Proteomes" id="UP000078046">
    <property type="component" value="Unassembled WGS sequence"/>
</dbReference>
<keyword evidence="2" id="KW-1185">Reference proteome</keyword>
<accession>A0A177BAE6</accession>
<evidence type="ECO:0000313" key="2">
    <source>
        <dbReference type="Proteomes" id="UP000078046"/>
    </source>
</evidence>